<dbReference type="Gene3D" id="3.40.50.200">
    <property type="entry name" value="Peptidase S8/S53 domain"/>
    <property type="match status" value="1"/>
</dbReference>
<feature type="domain" description="Peptidase S8/S53" evidence="7">
    <location>
        <begin position="217"/>
        <end position="456"/>
    </location>
</feature>
<comment type="caution">
    <text evidence="8">The sequence shown here is derived from an EMBL/GenBank/DDBJ whole genome shotgun (WGS) entry which is preliminary data.</text>
</comment>
<dbReference type="InterPro" id="IPR036852">
    <property type="entry name" value="Peptidase_S8/S53_dom_sf"/>
</dbReference>
<dbReference type="InterPro" id="IPR050131">
    <property type="entry name" value="Peptidase_S8_subtilisin-like"/>
</dbReference>
<keyword evidence="4 5" id="KW-0720">Serine protease</keyword>
<dbReference type="GO" id="GO:0006508">
    <property type="term" value="P:proteolysis"/>
    <property type="evidence" value="ECO:0007669"/>
    <property type="project" value="UniProtKB-KW"/>
</dbReference>
<dbReference type="CDD" id="cd04077">
    <property type="entry name" value="Peptidases_S8_PCSK9_ProteinaseK_like"/>
    <property type="match status" value="1"/>
</dbReference>
<evidence type="ECO:0000259" key="7">
    <source>
        <dbReference type="Pfam" id="PF00082"/>
    </source>
</evidence>
<name>A0A1R1YFQ3_9FUNG</name>
<evidence type="ECO:0000256" key="4">
    <source>
        <dbReference type="ARBA" id="ARBA00022825"/>
    </source>
</evidence>
<feature type="active site" description="Charge relay system" evidence="5">
    <location>
        <position position="226"/>
    </location>
</feature>
<dbReference type="PROSITE" id="PS00138">
    <property type="entry name" value="SUBTILASE_SER"/>
    <property type="match status" value="1"/>
</dbReference>
<comment type="similarity">
    <text evidence="1 5 6">Belongs to the peptidase S8 family.</text>
</comment>
<dbReference type="InterPro" id="IPR034193">
    <property type="entry name" value="PCSK9_ProteinaseK-like"/>
</dbReference>
<dbReference type="InterPro" id="IPR015500">
    <property type="entry name" value="Peptidase_S8_subtilisin-rel"/>
</dbReference>
<evidence type="ECO:0000256" key="6">
    <source>
        <dbReference type="RuleBase" id="RU003355"/>
    </source>
</evidence>
<evidence type="ECO:0000256" key="1">
    <source>
        <dbReference type="ARBA" id="ARBA00011073"/>
    </source>
</evidence>
<keyword evidence="3 5" id="KW-0378">Hydrolase</keyword>
<feature type="active site" description="Charge relay system" evidence="5">
    <location>
        <position position="264"/>
    </location>
</feature>
<dbReference type="InterPro" id="IPR023828">
    <property type="entry name" value="Peptidase_S8_Ser-AS"/>
</dbReference>
<dbReference type="PROSITE" id="PS00136">
    <property type="entry name" value="SUBTILASE_ASP"/>
    <property type="match status" value="1"/>
</dbReference>
<protein>
    <submittedName>
        <fullName evidence="8">Subtilase-type proteinase psp3</fullName>
    </submittedName>
</protein>
<evidence type="ECO:0000256" key="5">
    <source>
        <dbReference type="PROSITE-ProRule" id="PRU01240"/>
    </source>
</evidence>
<organism evidence="8 9">
    <name type="scientific">Smittium culicis</name>
    <dbReference type="NCBI Taxonomy" id="133412"/>
    <lineage>
        <taxon>Eukaryota</taxon>
        <taxon>Fungi</taxon>
        <taxon>Fungi incertae sedis</taxon>
        <taxon>Zoopagomycota</taxon>
        <taxon>Kickxellomycotina</taxon>
        <taxon>Harpellomycetes</taxon>
        <taxon>Harpellales</taxon>
        <taxon>Legeriomycetaceae</taxon>
        <taxon>Smittium</taxon>
    </lineage>
</organism>
<dbReference type="EMBL" id="LSSN01000139">
    <property type="protein sequence ID" value="OMJ25635.1"/>
    <property type="molecule type" value="Genomic_DNA"/>
</dbReference>
<dbReference type="InterPro" id="IPR022398">
    <property type="entry name" value="Peptidase_S8_His-AS"/>
</dbReference>
<evidence type="ECO:0000313" key="9">
    <source>
        <dbReference type="Proteomes" id="UP000187283"/>
    </source>
</evidence>
<proteinExistence type="inferred from homology"/>
<dbReference type="STRING" id="133412.A0A1R1YFQ3"/>
<dbReference type="PANTHER" id="PTHR43806">
    <property type="entry name" value="PEPTIDASE S8"/>
    <property type="match status" value="1"/>
</dbReference>
<dbReference type="OrthoDB" id="206201at2759"/>
<evidence type="ECO:0000256" key="2">
    <source>
        <dbReference type="ARBA" id="ARBA00022670"/>
    </source>
</evidence>
<dbReference type="InterPro" id="IPR023827">
    <property type="entry name" value="Peptidase_S8_Asp-AS"/>
</dbReference>
<dbReference type="PROSITE" id="PS51892">
    <property type="entry name" value="SUBTILASE"/>
    <property type="match status" value="1"/>
</dbReference>
<evidence type="ECO:0000313" key="8">
    <source>
        <dbReference type="EMBL" id="OMJ25635.1"/>
    </source>
</evidence>
<accession>A0A1R1YFQ3</accession>
<feature type="active site" description="Charge relay system" evidence="5">
    <location>
        <position position="423"/>
    </location>
</feature>
<dbReference type="GO" id="GO:0005615">
    <property type="term" value="C:extracellular space"/>
    <property type="evidence" value="ECO:0007669"/>
    <property type="project" value="TreeGrafter"/>
</dbReference>
<dbReference type="Pfam" id="PF00082">
    <property type="entry name" value="Peptidase_S8"/>
    <property type="match status" value="1"/>
</dbReference>
<keyword evidence="9" id="KW-1185">Reference proteome</keyword>
<dbReference type="PROSITE" id="PS00137">
    <property type="entry name" value="SUBTILASE_HIS"/>
    <property type="match status" value="1"/>
</dbReference>
<dbReference type="PRINTS" id="PR00723">
    <property type="entry name" value="SUBTILISIN"/>
</dbReference>
<evidence type="ECO:0000256" key="3">
    <source>
        <dbReference type="ARBA" id="ARBA00022801"/>
    </source>
</evidence>
<dbReference type="AlphaFoldDB" id="A0A1R1YFQ3"/>
<dbReference type="GO" id="GO:0004252">
    <property type="term" value="F:serine-type endopeptidase activity"/>
    <property type="evidence" value="ECO:0007669"/>
    <property type="project" value="UniProtKB-UniRule"/>
</dbReference>
<dbReference type="InterPro" id="IPR000209">
    <property type="entry name" value="Peptidase_S8/S53_dom"/>
</dbReference>
<dbReference type="SUPFAM" id="SSF52743">
    <property type="entry name" value="Subtilisin-like"/>
    <property type="match status" value="1"/>
</dbReference>
<keyword evidence="2 5" id="KW-0645">Protease</keyword>
<reference evidence="8 9" key="1">
    <citation type="submission" date="2017-01" db="EMBL/GenBank/DDBJ databases">
        <authorList>
            <person name="Mah S.A."/>
            <person name="Swanson W.J."/>
            <person name="Moy G.W."/>
            <person name="Vacquier V.D."/>
        </authorList>
    </citation>
    <scope>NUCLEOTIDE SEQUENCE [LARGE SCALE GENOMIC DNA]</scope>
    <source>
        <strain evidence="8 9">GSMNP</strain>
    </source>
</reference>
<dbReference type="Proteomes" id="UP000187283">
    <property type="component" value="Unassembled WGS sequence"/>
</dbReference>
<dbReference type="PANTHER" id="PTHR43806:SF11">
    <property type="entry name" value="CEREVISIN-RELATED"/>
    <property type="match status" value="1"/>
</dbReference>
<sequence>MNQKICINADLAPVYYNPISEHDDIAKRQELGSLGLKEFIVVVNIDVQSYGIMNKFIQKKFQINPKLPQWRTIAIAALKSKVTLLKSLLSIGTAKKVKNSLDNTEYAVIGNFFSFTGIFDPITVKILQSISGIRFIEEVMYATNDGNTLELLSEPSSVNQINKRSENSSETFTTYEKRADGIFFQRYAPWALSRISSSSLPSPIYPYGNGYTFKNGGDGVVVYVIDSGINIDHQEFQGRASFGPNIAFNSDGKLTEDNYDYMGHGTAVASMVGGVTFGAAKKAKIISYKIAAYGLGVAVNTMIQAINDINNIISTANDGRIASLAVCSYITTTVSPAWDLAVTQFTEMGYIYVASAGNNRADACNKSPISSLNSISVGSTDSSDGYQSTTNFGRCVDIYAPGVNVYTADYKTNYKTIMGTGTSYSAPLVAGICALILGDQPTLNLTQIKSVLLQISAKNVLKSTLENSVNVLAQVPLA</sequence>
<gene>
    <name evidence="8" type="ORF">AYI70_g768</name>
</gene>